<proteinExistence type="predicted"/>
<evidence type="ECO:0008006" key="2">
    <source>
        <dbReference type="Google" id="ProtNLM"/>
    </source>
</evidence>
<reference evidence="1" key="1">
    <citation type="journal article" date="2015" name="Nature">
        <title>Complex archaea that bridge the gap between prokaryotes and eukaryotes.</title>
        <authorList>
            <person name="Spang A."/>
            <person name="Saw J.H."/>
            <person name="Jorgensen S.L."/>
            <person name="Zaremba-Niedzwiedzka K."/>
            <person name="Martijn J."/>
            <person name="Lind A.E."/>
            <person name="van Eijk R."/>
            <person name="Schleper C."/>
            <person name="Guy L."/>
            <person name="Ettema T.J."/>
        </authorList>
    </citation>
    <scope>NUCLEOTIDE SEQUENCE</scope>
</reference>
<protein>
    <recommendedName>
        <fullName evidence="2">Holin</fullName>
    </recommendedName>
</protein>
<gene>
    <name evidence="1" type="ORF">LCGC14_2857820</name>
</gene>
<organism evidence="1">
    <name type="scientific">marine sediment metagenome</name>
    <dbReference type="NCBI Taxonomy" id="412755"/>
    <lineage>
        <taxon>unclassified sequences</taxon>
        <taxon>metagenomes</taxon>
        <taxon>ecological metagenomes</taxon>
    </lineage>
</organism>
<sequence length="72" mass="7825">MTPGRQATEFWALLGLGVLILANGFEAVTLPWEQVQWYGGIVAAYIGGRSWVKARAATPAPVSNNPERREPS</sequence>
<evidence type="ECO:0000313" key="1">
    <source>
        <dbReference type="EMBL" id="KKK77019.1"/>
    </source>
</evidence>
<dbReference type="EMBL" id="LAZR01055156">
    <property type="protein sequence ID" value="KKK77019.1"/>
    <property type="molecule type" value="Genomic_DNA"/>
</dbReference>
<name>A0A0F9AEZ0_9ZZZZ</name>
<accession>A0A0F9AEZ0</accession>
<comment type="caution">
    <text evidence="1">The sequence shown here is derived from an EMBL/GenBank/DDBJ whole genome shotgun (WGS) entry which is preliminary data.</text>
</comment>
<dbReference type="AlphaFoldDB" id="A0A0F9AEZ0"/>